<dbReference type="RefSeq" id="WP_275823923.1">
    <property type="nucleotide sequence ID" value="NZ_JARHUD010000010.1"/>
</dbReference>
<evidence type="ECO:0000256" key="1">
    <source>
        <dbReference type="ARBA" id="ARBA00022603"/>
    </source>
</evidence>
<gene>
    <name evidence="3" type="ORF">P2G67_14270</name>
</gene>
<comment type="caution">
    <text evidence="3">The sequence shown here is derived from an EMBL/GenBank/DDBJ whole genome shotgun (WGS) entry which is preliminary data.</text>
</comment>
<dbReference type="SUPFAM" id="SSF53335">
    <property type="entry name" value="S-adenosyl-L-methionine-dependent methyltransferases"/>
    <property type="match status" value="1"/>
</dbReference>
<protein>
    <submittedName>
        <fullName evidence="3">50S ribosomal protein L11 methyltransferase</fullName>
    </submittedName>
</protein>
<keyword evidence="2" id="KW-0808">Transferase</keyword>
<dbReference type="PANTHER" id="PTHR43648:SF1">
    <property type="entry name" value="ELECTRON TRANSFER FLAVOPROTEIN BETA SUBUNIT LYSINE METHYLTRANSFERASE"/>
    <property type="match status" value="1"/>
</dbReference>
<dbReference type="GO" id="GO:0032259">
    <property type="term" value="P:methylation"/>
    <property type="evidence" value="ECO:0007669"/>
    <property type="project" value="UniProtKB-KW"/>
</dbReference>
<dbReference type="GO" id="GO:0008168">
    <property type="term" value="F:methyltransferase activity"/>
    <property type="evidence" value="ECO:0007669"/>
    <property type="project" value="UniProtKB-KW"/>
</dbReference>
<reference evidence="3 4" key="1">
    <citation type="submission" date="2023-03" db="EMBL/GenBank/DDBJ databases">
        <title>Fodinicurvata sp. CAU 1616 isolated from sea sendiment.</title>
        <authorList>
            <person name="Kim W."/>
        </authorList>
    </citation>
    <scope>NUCLEOTIDE SEQUENCE [LARGE SCALE GENOMIC DNA]</scope>
    <source>
        <strain evidence="3 4">CAU 1616</strain>
    </source>
</reference>
<dbReference type="Gene3D" id="3.40.50.150">
    <property type="entry name" value="Vaccinia Virus protein VP39"/>
    <property type="match status" value="1"/>
</dbReference>
<organism evidence="3 4">
    <name type="scientific">Aquibaculum arenosum</name>
    <dbReference type="NCBI Taxonomy" id="3032591"/>
    <lineage>
        <taxon>Bacteria</taxon>
        <taxon>Pseudomonadati</taxon>
        <taxon>Pseudomonadota</taxon>
        <taxon>Alphaproteobacteria</taxon>
        <taxon>Rhodospirillales</taxon>
        <taxon>Rhodovibrionaceae</taxon>
        <taxon>Aquibaculum</taxon>
    </lineage>
</organism>
<keyword evidence="1 3" id="KW-0489">Methyltransferase</keyword>
<evidence type="ECO:0000313" key="3">
    <source>
        <dbReference type="EMBL" id="MDF2097143.1"/>
    </source>
</evidence>
<dbReference type="GO" id="GO:0005840">
    <property type="term" value="C:ribosome"/>
    <property type="evidence" value="ECO:0007669"/>
    <property type="project" value="UniProtKB-KW"/>
</dbReference>
<proteinExistence type="predicted"/>
<sequence length="216" mass="23525">MNKDAADFVRRNTLPERPALVPEIALYQASEALPLWQASEDELERMGLPPPYWAFAWAGGQALARWILDHPEEVRGKRVFDFGSGSGLVAIAAAMAGAAEVMACDIDPFAIAAIHLNAGLNGVQLGLLDRDPLDEAGDWEIVLAGDICYEQPLAEQAFRWLQSLAARGAAVYLGDPQRTYTPRSGLTRVAHYAVPTTKAIEDSDLRNASVWRVEPA</sequence>
<keyword evidence="4" id="KW-1185">Reference proteome</keyword>
<dbReference type="EMBL" id="JARHUD010000010">
    <property type="protein sequence ID" value="MDF2097143.1"/>
    <property type="molecule type" value="Genomic_DNA"/>
</dbReference>
<keyword evidence="3" id="KW-0687">Ribonucleoprotein</keyword>
<dbReference type="PANTHER" id="PTHR43648">
    <property type="entry name" value="ELECTRON TRANSFER FLAVOPROTEIN BETA SUBUNIT LYSINE METHYLTRANSFERASE"/>
    <property type="match status" value="1"/>
</dbReference>
<keyword evidence="3" id="KW-0689">Ribosomal protein</keyword>
<evidence type="ECO:0000313" key="4">
    <source>
        <dbReference type="Proteomes" id="UP001215503"/>
    </source>
</evidence>
<dbReference type="InterPro" id="IPR050078">
    <property type="entry name" value="Ribosomal_L11_MeTrfase_PrmA"/>
</dbReference>
<dbReference type="Proteomes" id="UP001215503">
    <property type="component" value="Unassembled WGS sequence"/>
</dbReference>
<dbReference type="InterPro" id="IPR029063">
    <property type="entry name" value="SAM-dependent_MTases_sf"/>
</dbReference>
<evidence type="ECO:0000256" key="2">
    <source>
        <dbReference type="ARBA" id="ARBA00022679"/>
    </source>
</evidence>
<dbReference type="Pfam" id="PF06325">
    <property type="entry name" value="PrmA"/>
    <property type="match status" value="1"/>
</dbReference>
<accession>A0ABT5YQP1</accession>
<name>A0ABT5YQP1_9PROT</name>